<dbReference type="Pfam" id="PF07969">
    <property type="entry name" value="Amidohydro_3"/>
    <property type="match status" value="1"/>
</dbReference>
<protein>
    <submittedName>
        <fullName evidence="2">Amidohydrolase</fullName>
    </submittedName>
</protein>
<dbReference type="RefSeq" id="WP_143922271.1">
    <property type="nucleotide sequence ID" value="NZ_VLTK01000004.1"/>
</dbReference>
<dbReference type="EMBL" id="VLTK01000004">
    <property type="protein sequence ID" value="TSI17019.1"/>
    <property type="molecule type" value="Genomic_DNA"/>
</dbReference>
<dbReference type="GO" id="GO:0016810">
    <property type="term" value="F:hydrolase activity, acting on carbon-nitrogen (but not peptide) bonds"/>
    <property type="evidence" value="ECO:0007669"/>
    <property type="project" value="InterPro"/>
</dbReference>
<evidence type="ECO:0000313" key="3">
    <source>
        <dbReference type="Proteomes" id="UP000316406"/>
    </source>
</evidence>
<organism evidence="2 3">
    <name type="scientific">Brevibacterium aurantiacum</name>
    <dbReference type="NCBI Taxonomy" id="273384"/>
    <lineage>
        <taxon>Bacteria</taxon>
        <taxon>Bacillati</taxon>
        <taxon>Actinomycetota</taxon>
        <taxon>Actinomycetes</taxon>
        <taxon>Micrococcales</taxon>
        <taxon>Brevibacteriaceae</taxon>
        <taxon>Brevibacterium</taxon>
    </lineage>
</organism>
<dbReference type="Gene3D" id="3.20.20.140">
    <property type="entry name" value="Metal-dependent hydrolases"/>
    <property type="match status" value="1"/>
</dbReference>
<evidence type="ECO:0000259" key="1">
    <source>
        <dbReference type="Pfam" id="PF07969"/>
    </source>
</evidence>
<evidence type="ECO:0000313" key="2">
    <source>
        <dbReference type="EMBL" id="TSI17019.1"/>
    </source>
</evidence>
<dbReference type="CDD" id="cd01300">
    <property type="entry name" value="YtcJ_like"/>
    <property type="match status" value="1"/>
</dbReference>
<dbReference type="InterPro" id="IPR033932">
    <property type="entry name" value="YtcJ-like"/>
</dbReference>
<dbReference type="InterPro" id="IPR011059">
    <property type="entry name" value="Metal-dep_hydrolase_composite"/>
</dbReference>
<name>A0A556CHW4_BREAU</name>
<sequence>MTTLIVTNGPIYTSDPERPWAEAFSVEDGRIGTVGTLDEVRSSVTADAGVVDLNGRFAMPGLVDVHAHLGLGGRQLAFELQVLPSDDVAAIAAKVRQWRAELEPGQWVVGGIVGSTVMDDLTHQDLLTLDDAAEGHPVLLRDDTMHNRWVNSAAFEILGITEGSPNPEGGTYVRDSDGLLNGVLTELACSAAEAAVLESIGDVANFHARAIGTAVQTLNSFGVTAVQESATMDYALTTLRVLDEAGELTAHVVASMPAQPFLEEGITGEELYRVGDANHTAHLHPTFAKYVLDGVPMTRTAALLTPYQCHHPGDDPTFTGEPLWGREELVASLLSLADRGLSAKLHATGDGAVRLILDAVETVRRERGWKTKFHIAHVEYVHDDDLARFAELQVVPDASPYLWFPSVMQESMAKQVSAETFERSWPLRRLIDSGAQVSCGSDWPCAAPTPDPWTGLATLITRANPDPAVTGELNPGEALSVEQAISAFTRNPAHAMGLGEVTGMLRPGMSADFIVLDRNLFSADPAHLHETTVLTTYFEGRLVHQT</sequence>
<dbReference type="SUPFAM" id="SSF51338">
    <property type="entry name" value="Composite domain of metallo-dependent hydrolases"/>
    <property type="match status" value="1"/>
</dbReference>
<keyword evidence="2" id="KW-0378">Hydrolase</keyword>
<comment type="caution">
    <text evidence="2">The sequence shown here is derived from an EMBL/GenBank/DDBJ whole genome shotgun (WGS) entry which is preliminary data.</text>
</comment>
<dbReference type="PANTHER" id="PTHR22642:SF2">
    <property type="entry name" value="PROTEIN LONG AFTER FAR-RED 3"/>
    <property type="match status" value="1"/>
</dbReference>
<dbReference type="SUPFAM" id="SSF51556">
    <property type="entry name" value="Metallo-dependent hydrolases"/>
    <property type="match status" value="1"/>
</dbReference>
<dbReference type="OrthoDB" id="3238066at2"/>
<dbReference type="Gene3D" id="2.30.40.10">
    <property type="entry name" value="Urease, subunit C, domain 1"/>
    <property type="match status" value="1"/>
</dbReference>
<proteinExistence type="predicted"/>
<dbReference type="InterPro" id="IPR032466">
    <property type="entry name" value="Metal_Hydrolase"/>
</dbReference>
<keyword evidence="3" id="KW-1185">Reference proteome</keyword>
<dbReference type="Proteomes" id="UP000316406">
    <property type="component" value="Unassembled WGS sequence"/>
</dbReference>
<dbReference type="InterPro" id="IPR013108">
    <property type="entry name" value="Amidohydro_3"/>
</dbReference>
<dbReference type="Gene3D" id="3.10.310.70">
    <property type="match status" value="1"/>
</dbReference>
<dbReference type="PANTHER" id="PTHR22642">
    <property type="entry name" value="IMIDAZOLONEPROPIONASE"/>
    <property type="match status" value="1"/>
</dbReference>
<reference evidence="2 3" key="1">
    <citation type="submission" date="2019-07" db="EMBL/GenBank/DDBJ databases">
        <title>Draft genome sequence of Brevibacterium aurantiacum XU54 isolated from Xinjiang China.</title>
        <authorList>
            <person name="Xu X."/>
        </authorList>
    </citation>
    <scope>NUCLEOTIDE SEQUENCE [LARGE SCALE GENOMIC DNA]</scope>
    <source>
        <strain evidence="2 3">XU54</strain>
    </source>
</reference>
<accession>A0A556CHW4</accession>
<gene>
    <name evidence="2" type="ORF">FO013_09445</name>
</gene>
<feature type="domain" description="Amidohydrolase 3" evidence="1">
    <location>
        <begin position="50"/>
        <end position="544"/>
    </location>
</feature>
<dbReference type="AlphaFoldDB" id="A0A556CHW4"/>